<keyword evidence="1" id="KW-0472">Membrane</keyword>
<organism evidence="2 3">
    <name type="scientific">Anaeromyces robustus</name>
    <dbReference type="NCBI Taxonomy" id="1754192"/>
    <lineage>
        <taxon>Eukaryota</taxon>
        <taxon>Fungi</taxon>
        <taxon>Fungi incertae sedis</taxon>
        <taxon>Chytridiomycota</taxon>
        <taxon>Chytridiomycota incertae sedis</taxon>
        <taxon>Neocallimastigomycetes</taxon>
        <taxon>Neocallimastigales</taxon>
        <taxon>Neocallimastigaceae</taxon>
        <taxon>Anaeromyces</taxon>
    </lineage>
</organism>
<evidence type="ECO:0000313" key="3">
    <source>
        <dbReference type="Proteomes" id="UP000193944"/>
    </source>
</evidence>
<name>A0A1Y1XPK4_9FUNG</name>
<gene>
    <name evidence="2" type="ORF">BCR32DRAFT_324412</name>
</gene>
<proteinExistence type="predicted"/>
<keyword evidence="1" id="KW-1133">Transmembrane helix</keyword>
<keyword evidence="1" id="KW-0812">Transmembrane</keyword>
<reference evidence="2 3" key="2">
    <citation type="submission" date="2016-08" db="EMBL/GenBank/DDBJ databases">
        <title>Pervasive Adenine N6-methylation of Active Genes in Fungi.</title>
        <authorList>
            <consortium name="DOE Joint Genome Institute"/>
            <person name="Mondo S.J."/>
            <person name="Dannebaum R.O."/>
            <person name="Kuo R.C."/>
            <person name="Labutti K."/>
            <person name="Haridas S."/>
            <person name="Kuo A."/>
            <person name="Salamov A."/>
            <person name="Ahrendt S.R."/>
            <person name="Lipzen A."/>
            <person name="Sullivan W."/>
            <person name="Andreopoulos W.B."/>
            <person name="Clum A."/>
            <person name="Lindquist E."/>
            <person name="Daum C."/>
            <person name="Ramamoorthy G.K."/>
            <person name="Gryganskyi A."/>
            <person name="Culley D."/>
            <person name="Magnuson J.K."/>
            <person name="James T.Y."/>
            <person name="O'Malley M.A."/>
            <person name="Stajich J.E."/>
            <person name="Spatafora J.W."/>
            <person name="Visel A."/>
            <person name="Grigoriev I.V."/>
        </authorList>
    </citation>
    <scope>NUCLEOTIDE SEQUENCE [LARGE SCALE GENOMIC DNA]</scope>
    <source>
        <strain evidence="2 3">S4</strain>
    </source>
</reference>
<evidence type="ECO:0000256" key="1">
    <source>
        <dbReference type="SAM" id="Phobius"/>
    </source>
</evidence>
<protein>
    <submittedName>
        <fullName evidence="2">Uncharacterized protein</fullName>
    </submittedName>
</protein>
<comment type="caution">
    <text evidence="2">The sequence shown here is derived from an EMBL/GenBank/DDBJ whole genome shotgun (WGS) entry which is preliminary data.</text>
</comment>
<reference evidence="2 3" key="1">
    <citation type="submission" date="2016-08" db="EMBL/GenBank/DDBJ databases">
        <title>A Parts List for Fungal Cellulosomes Revealed by Comparative Genomics.</title>
        <authorList>
            <consortium name="DOE Joint Genome Institute"/>
            <person name="Haitjema C.H."/>
            <person name="Gilmore S.P."/>
            <person name="Henske J.K."/>
            <person name="Solomon K.V."/>
            <person name="De Groot R."/>
            <person name="Kuo A."/>
            <person name="Mondo S.J."/>
            <person name="Salamov A.A."/>
            <person name="Labutti K."/>
            <person name="Zhao Z."/>
            <person name="Chiniquy J."/>
            <person name="Barry K."/>
            <person name="Brewer H.M."/>
            <person name="Purvine S.O."/>
            <person name="Wright A.T."/>
            <person name="Boxma B."/>
            <person name="Van Alen T."/>
            <person name="Hackstein J.H."/>
            <person name="Baker S.E."/>
            <person name="Grigoriev I.V."/>
            <person name="O'Malley M.A."/>
        </authorList>
    </citation>
    <scope>NUCLEOTIDE SEQUENCE [LARGE SCALE GENOMIC DNA]</scope>
    <source>
        <strain evidence="2 3">S4</strain>
    </source>
</reference>
<sequence length="193" mass="21703">MVKGNTSSMGNSRTQRINQAKFGDITVRYGKEKRSNVNKKVPSSFKTKIYGTKLEKKGFTNNGPTRKQQRISKEYHNRNRITLSRFIALSIFVIISCACVWFYAAGSLDNGIQRQKRSLSEIINDVTNKYIATGYSYGQSAAAWTRQLRSRGAHSDDMSNPHNGVSDNESIVQKVLSDFAKLVKTESEGYTSE</sequence>
<evidence type="ECO:0000313" key="2">
    <source>
        <dbReference type="EMBL" id="ORX87595.1"/>
    </source>
</evidence>
<dbReference type="AlphaFoldDB" id="A0A1Y1XPK4"/>
<dbReference type="EMBL" id="MCFG01000007">
    <property type="protein sequence ID" value="ORX87595.1"/>
    <property type="molecule type" value="Genomic_DNA"/>
</dbReference>
<accession>A0A1Y1XPK4</accession>
<dbReference type="OrthoDB" id="2137032at2759"/>
<dbReference type="Proteomes" id="UP000193944">
    <property type="component" value="Unassembled WGS sequence"/>
</dbReference>
<feature type="transmembrane region" description="Helical" evidence="1">
    <location>
        <begin position="86"/>
        <end position="104"/>
    </location>
</feature>
<keyword evidence="3" id="KW-1185">Reference proteome</keyword>